<keyword evidence="9" id="KW-0238">DNA-binding</keyword>
<comment type="similarity">
    <text evidence="11">Belongs to the ABC transporter superfamily. UvrA family.</text>
</comment>
<dbReference type="InterPro" id="IPR003439">
    <property type="entry name" value="ABC_transporter-like_ATP-bd"/>
</dbReference>
<comment type="caution">
    <text evidence="15">The sequence shown here is derived from an EMBL/GenBank/DDBJ whole genome shotgun (WGS) entry which is preliminary data.</text>
</comment>
<feature type="non-terminal residue" evidence="15">
    <location>
        <position position="1"/>
    </location>
</feature>
<sequence length="499" mass="53146">QRQPGDLDDHFTRIYLRADASERKQAVVDRFTSSTRCPECHGTRLNAPARTATVNGLTIAEYAAMQISDLIPAIHQVADPAPVVEGLLNRLTTLTEIGLGYLSLDRPATTLSGGESQRIKMVRHLGSSLTEMVYVFDEPTTGLHPRDVARLTEMLTRLRDKGNTILVVEHDPDVIQAADHVVDLGPGAGIHGGQIVYQGNDPKRTLQPPAPLNTHPRPPTGHVTVHANRNNLRDVTVDFPTGVLTAVTGVAGSGKSSLVGSLPGATVIDQSAVSTNRRSTVATYTGIADHLRRLFARTHDVSPALFSANSAGACPDCRGLGVVDTDLAFMDGITTVCETCRGKRFTDDVLKYTVDGRSIADVLDMTVAEADIDHPSRERLLAVGLGYLTLGRSLPTLSGGECQRLKLATELGGGGLYVLDEPTTGLHPTDVQRLVGILDGLVDDGNTVVVVEHNLDVIRQADWLIDLGPGAGNEGGEVVFTGPPGKIANCHRSATGTYI</sequence>
<evidence type="ECO:0000256" key="12">
    <source>
        <dbReference type="ARBA" id="ARBA00039316"/>
    </source>
</evidence>
<keyword evidence="7 15" id="KW-0067">ATP-binding</keyword>
<dbReference type="Proteomes" id="UP001597045">
    <property type="component" value="Unassembled WGS sequence"/>
</dbReference>
<dbReference type="InterPro" id="IPR027417">
    <property type="entry name" value="P-loop_NTPase"/>
</dbReference>
<keyword evidence="3" id="KW-0677">Repeat</keyword>
<evidence type="ECO:0000256" key="2">
    <source>
        <dbReference type="ARBA" id="ARBA00022490"/>
    </source>
</evidence>
<evidence type="ECO:0000256" key="6">
    <source>
        <dbReference type="ARBA" id="ARBA00022769"/>
    </source>
</evidence>
<keyword evidence="4" id="KW-0547">Nucleotide-binding</keyword>
<dbReference type="Gene3D" id="1.20.1580.10">
    <property type="entry name" value="ABC transporter ATPase like domain"/>
    <property type="match status" value="1"/>
</dbReference>
<keyword evidence="8" id="KW-0267">Excision nuclease</keyword>
<keyword evidence="2" id="KW-0963">Cytoplasm</keyword>
<accession>A0ABW3MBG1</accession>
<dbReference type="GO" id="GO:0005524">
    <property type="term" value="F:ATP binding"/>
    <property type="evidence" value="ECO:0007669"/>
    <property type="project" value="UniProtKB-KW"/>
</dbReference>
<evidence type="ECO:0000256" key="8">
    <source>
        <dbReference type="ARBA" id="ARBA00022881"/>
    </source>
</evidence>
<feature type="domain" description="ABC transporter" evidence="14">
    <location>
        <begin position="212"/>
        <end position="494"/>
    </location>
</feature>
<organism evidence="15 16">
    <name type="scientific">Kibdelosporangium lantanae</name>
    <dbReference type="NCBI Taxonomy" id="1497396"/>
    <lineage>
        <taxon>Bacteria</taxon>
        <taxon>Bacillati</taxon>
        <taxon>Actinomycetota</taxon>
        <taxon>Actinomycetes</taxon>
        <taxon>Pseudonocardiales</taxon>
        <taxon>Pseudonocardiaceae</taxon>
        <taxon>Kibdelosporangium</taxon>
    </lineage>
</organism>
<evidence type="ECO:0000256" key="11">
    <source>
        <dbReference type="ARBA" id="ARBA00038000"/>
    </source>
</evidence>
<evidence type="ECO:0000256" key="7">
    <source>
        <dbReference type="ARBA" id="ARBA00022840"/>
    </source>
</evidence>
<keyword evidence="5" id="KW-0227">DNA damage</keyword>
<proteinExistence type="inferred from homology"/>
<evidence type="ECO:0000256" key="9">
    <source>
        <dbReference type="ARBA" id="ARBA00023125"/>
    </source>
</evidence>
<evidence type="ECO:0000313" key="16">
    <source>
        <dbReference type="Proteomes" id="UP001597045"/>
    </source>
</evidence>
<evidence type="ECO:0000256" key="10">
    <source>
        <dbReference type="ARBA" id="ARBA00023204"/>
    </source>
</evidence>
<reference evidence="16" key="1">
    <citation type="journal article" date="2019" name="Int. J. Syst. Evol. Microbiol.">
        <title>The Global Catalogue of Microorganisms (GCM) 10K type strain sequencing project: providing services to taxonomists for standard genome sequencing and annotation.</title>
        <authorList>
            <consortium name="The Broad Institute Genomics Platform"/>
            <consortium name="The Broad Institute Genome Sequencing Center for Infectious Disease"/>
            <person name="Wu L."/>
            <person name="Ma J."/>
        </authorList>
    </citation>
    <scope>NUCLEOTIDE SEQUENCE [LARGE SCALE GENOMIC DNA]</scope>
    <source>
        <strain evidence="16">JCM 31486</strain>
    </source>
</reference>
<dbReference type="SUPFAM" id="SSF52540">
    <property type="entry name" value="P-loop containing nucleoside triphosphate hydrolases"/>
    <property type="match status" value="2"/>
</dbReference>
<evidence type="ECO:0000313" key="15">
    <source>
        <dbReference type="EMBL" id="MFD1046934.1"/>
    </source>
</evidence>
<comment type="subcellular location">
    <subcellularLocation>
        <location evidence="1">Cytoplasm</location>
    </subcellularLocation>
</comment>
<keyword evidence="10" id="KW-0234">DNA repair</keyword>
<evidence type="ECO:0000256" key="13">
    <source>
        <dbReference type="ARBA" id="ARBA00042156"/>
    </source>
</evidence>
<dbReference type="PANTHER" id="PTHR43152:SF2">
    <property type="entry name" value="DRUG RESISTANCE ABC TRANSPORTER"/>
    <property type="match status" value="1"/>
</dbReference>
<dbReference type="Pfam" id="PF00005">
    <property type="entry name" value="ABC_tran"/>
    <property type="match status" value="1"/>
</dbReference>
<protein>
    <recommendedName>
        <fullName evidence="12">UvrABC system protein A</fullName>
    </recommendedName>
    <alternativeName>
        <fullName evidence="13">Excinuclease ABC subunit A</fullName>
    </alternativeName>
</protein>
<gene>
    <name evidence="15" type="ORF">ACFQ1S_15980</name>
</gene>
<name>A0ABW3MBG1_9PSEU</name>
<evidence type="ECO:0000256" key="4">
    <source>
        <dbReference type="ARBA" id="ARBA00022741"/>
    </source>
</evidence>
<evidence type="ECO:0000256" key="1">
    <source>
        <dbReference type="ARBA" id="ARBA00004496"/>
    </source>
</evidence>
<evidence type="ECO:0000259" key="14">
    <source>
        <dbReference type="PROSITE" id="PS50893"/>
    </source>
</evidence>
<keyword evidence="6" id="KW-0228">DNA excision</keyword>
<dbReference type="PANTHER" id="PTHR43152">
    <property type="entry name" value="UVRABC SYSTEM PROTEIN A"/>
    <property type="match status" value="1"/>
</dbReference>
<dbReference type="PROSITE" id="PS00211">
    <property type="entry name" value="ABC_TRANSPORTER_1"/>
    <property type="match status" value="1"/>
</dbReference>
<evidence type="ECO:0000256" key="5">
    <source>
        <dbReference type="ARBA" id="ARBA00022763"/>
    </source>
</evidence>
<keyword evidence="16" id="KW-1185">Reference proteome</keyword>
<dbReference type="Gene3D" id="3.40.50.300">
    <property type="entry name" value="P-loop containing nucleotide triphosphate hydrolases"/>
    <property type="match status" value="2"/>
</dbReference>
<dbReference type="EMBL" id="JBHTIS010000854">
    <property type="protein sequence ID" value="MFD1046934.1"/>
    <property type="molecule type" value="Genomic_DNA"/>
</dbReference>
<dbReference type="PROSITE" id="PS50893">
    <property type="entry name" value="ABC_TRANSPORTER_2"/>
    <property type="match status" value="1"/>
</dbReference>
<dbReference type="InterPro" id="IPR017871">
    <property type="entry name" value="ABC_transporter-like_CS"/>
</dbReference>
<evidence type="ECO:0000256" key="3">
    <source>
        <dbReference type="ARBA" id="ARBA00022737"/>
    </source>
</evidence>